<dbReference type="Proteomes" id="UP000544107">
    <property type="component" value="Unassembled WGS sequence"/>
</dbReference>
<dbReference type="PROSITE" id="PS50075">
    <property type="entry name" value="CARRIER"/>
    <property type="match status" value="1"/>
</dbReference>
<dbReference type="InterPro" id="IPR020806">
    <property type="entry name" value="PKS_PP-bd"/>
</dbReference>
<protein>
    <submittedName>
        <fullName evidence="4">Acyl carrier protein</fullName>
    </submittedName>
    <submittedName>
        <fullName evidence="5">Polyketide synthase</fullName>
    </submittedName>
</protein>
<reference evidence="4 7" key="2">
    <citation type="submission" date="2020-08" db="EMBL/GenBank/DDBJ databases">
        <title>Genomic Encyclopedia of Type Strains, Phase IV (KMG-IV): sequencing the most valuable type-strain genomes for metagenomic binning, comparative biology and taxonomic classification.</title>
        <authorList>
            <person name="Goeker M."/>
        </authorList>
    </citation>
    <scope>NUCLEOTIDE SEQUENCE [LARGE SCALE GENOMIC DNA]</scope>
    <source>
        <strain evidence="4 7">DSM 100021</strain>
    </source>
</reference>
<name>A0A1Q9A6J2_9HYPH</name>
<dbReference type="SMART" id="SM00823">
    <property type="entry name" value="PKS_PP"/>
    <property type="match status" value="1"/>
</dbReference>
<evidence type="ECO:0000313" key="7">
    <source>
        <dbReference type="Proteomes" id="UP000544107"/>
    </source>
</evidence>
<dbReference type="Pfam" id="PF00550">
    <property type="entry name" value="PP-binding"/>
    <property type="match status" value="1"/>
</dbReference>
<evidence type="ECO:0000256" key="1">
    <source>
        <dbReference type="ARBA" id="ARBA00022450"/>
    </source>
</evidence>
<organism evidence="5 6">
    <name type="scientific">Allorhizobium taibaishanense</name>
    <dbReference type="NCBI Taxonomy" id="887144"/>
    <lineage>
        <taxon>Bacteria</taxon>
        <taxon>Pseudomonadati</taxon>
        <taxon>Pseudomonadota</taxon>
        <taxon>Alphaproteobacteria</taxon>
        <taxon>Hyphomicrobiales</taxon>
        <taxon>Rhizobiaceae</taxon>
        <taxon>Rhizobium/Agrobacterium group</taxon>
        <taxon>Allorhizobium</taxon>
    </lineage>
</organism>
<evidence type="ECO:0000313" key="4">
    <source>
        <dbReference type="EMBL" id="MBB4008672.1"/>
    </source>
</evidence>
<feature type="domain" description="Carrier" evidence="3">
    <location>
        <begin position="8"/>
        <end position="85"/>
    </location>
</feature>
<evidence type="ECO:0000313" key="5">
    <source>
        <dbReference type="EMBL" id="OLP50197.1"/>
    </source>
</evidence>
<dbReference type="InterPro" id="IPR036736">
    <property type="entry name" value="ACP-like_sf"/>
</dbReference>
<keyword evidence="2" id="KW-0597">Phosphoprotein</keyword>
<dbReference type="SMART" id="SM01294">
    <property type="entry name" value="PKS_PP_betabranch"/>
    <property type="match status" value="1"/>
</dbReference>
<proteinExistence type="predicted"/>
<dbReference type="EMBL" id="JACIED010000003">
    <property type="protein sequence ID" value="MBB4008672.1"/>
    <property type="molecule type" value="Genomic_DNA"/>
</dbReference>
<dbReference type="SUPFAM" id="SSF47336">
    <property type="entry name" value="ACP-like"/>
    <property type="match status" value="1"/>
</dbReference>
<dbReference type="GO" id="GO:0031177">
    <property type="term" value="F:phosphopantetheine binding"/>
    <property type="evidence" value="ECO:0007669"/>
    <property type="project" value="InterPro"/>
</dbReference>
<dbReference type="STRING" id="887144.BJF91_12775"/>
<reference evidence="5 6" key="1">
    <citation type="submission" date="2016-09" db="EMBL/GenBank/DDBJ databases">
        <title>Rhizobium oryziradicis sp. nov., isolated from the root of rice.</title>
        <authorList>
            <person name="Zhao J."/>
            <person name="Zhang X."/>
        </authorList>
    </citation>
    <scope>NUCLEOTIDE SEQUENCE [LARGE SCALE GENOMIC DNA]</scope>
    <source>
        <strain evidence="5 6">14971</strain>
    </source>
</reference>
<dbReference type="Proteomes" id="UP000185598">
    <property type="component" value="Unassembled WGS sequence"/>
</dbReference>
<keyword evidence="1" id="KW-0596">Phosphopantetheine</keyword>
<dbReference type="OrthoDB" id="9023404at2"/>
<dbReference type="InterPro" id="IPR009081">
    <property type="entry name" value="PP-bd_ACP"/>
</dbReference>
<sequence length="93" mass="10645">MSDVQTKFSAVEAKEWLVEKFAHKLGVPASEIDENKIFTDFGLDSTETLVLAGEMEQWLGFELPPTAMWYHPTIEKLSHYLVIAKDLFERGEL</sequence>
<dbReference type="RefSeq" id="WP_075614087.1">
    <property type="nucleotide sequence ID" value="NZ_JACIED010000003.1"/>
</dbReference>
<evidence type="ECO:0000259" key="3">
    <source>
        <dbReference type="PROSITE" id="PS50075"/>
    </source>
</evidence>
<comment type="caution">
    <text evidence="5">The sequence shown here is derived from an EMBL/GenBank/DDBJ whole genome shotgun (WGS) entry which is preliminary data.</text>
</comment>
<evidence type="ECO:0000256" key="2">
    <source>
        <dbReference type="ARBA" id="ARBA00022553"/>
    </source>
</evidence>
<dbReference type="EMBL" id="MKIN01000021">
    <property type="protein sequence ID" value="OLP50197.1"/>
    <property type="molecule type" value="Genomic_DNA"/>
</dbReference>
<keyword evidence="6" id="KW-1185">Reference proteome</keyword>
<gene>
    <name evidence="5" type="ORF">BJF91_12775</name>
    <name evidence="4" type="ORF">GGQ71_002952</name>
</gene>
<evidence type="ECO:0000313" key="6">
    <source>
        <dbReference type="Proteomes" id="UP000185598"/>
    </source>
</evidence>
<dbReference type="AlphaFoldDB" id="A0A1Q9A6J2"/>
<accession>A0A1Q9A6J2</accession>
<dbReference type="Gene3D" id="1.10.1200.10">
    <property type="entry name" value="ACP-like"/>
    <property type="match status" value="1"/>
</dbReference>